<keyword evidence="1" id="KW-0472">Membrane</keyword>
<dbReference type="GeneTree" id="ENSGT01140000282562"/>
<keyword evidence="4" id="KW-1185">Reference proteome</keyword>
<reference evidence="3" key="3">
    <citation type="submission" date="2025-09" db="UniProtKB">
        <authorList>
            <consortium name="Ensembl"/>
        </authorList>
    </citation>
    <scope>IDENTIFICATION</scope>
</reference>
<keyword evidence="1" id="KW-0812">Transmembrane</keyword>
<evidence type="ECO:0000313" key="4">
    <source>
        <dbReference type="Proteomes" id="UP000694546"/>
    </source>
</evidence>
<protein>
    <recommendedName>
        <fullName evidence="2">Reverse transcriptase domain-containing protein</fullName>
    </recommendedName>
</protein>
<reference evidence="3" key="1">
    <citation type="submission" date="2019-07" db="EMBL/GenBank/DDBJ databases">
        <authorList>
            <consortium name="Wellcome Sanger Institute Data Sharing"/>
        </authorList>
    </citation>
    <scope>NUCLEOTIDE SEQUENCE [LARGE SCALE GENOMIC DNA]</scope>
</reference>
<feature type="domain" description="Reverse transcriptase" evidence="2">
    <location>
        <begin position="1"/>
        <end position="179"/>
    </location>
</feature>
<dbReference type="AlphaFoldDB" id="A0A8C5ASV9"/>
<name>A0A8C5ASV9_GADMO</name>
<dbReference type="Ensembl" id="ENSGMOT00000051507.1">
    <property type="protein sequence ID" value="ENSGMOP00000034103.1"/>
    <property type="gene ID" value="ENSGMOG00000025585.1"/>
</dbReference>
<evidence type="ECO:0000313" key="3">
    <source>
        <dbReference type="Ensembl" id="ENSGMOP00000034103.1"/>
    </source>
</evidence>
<dbReference type="InterPro" id="IPR043502">
    <property type="entry name" value="DNA/RNA_pol_sf"/>
</dbReference>
<organism evidence="3 4">
    <name type="scientific">Gadus morhua</name>
    <name type="common">Atlantic cod</name>
    <dbReference type="NCBI Taxonomy" id="8049"/>
    <lineage>
        <taxon>Eukaryota</taxon>
        <taxon>Metazoa</taxon>
        <taxon>Chordata</taxon>
        <taxon>Craniata</taxon>
        <taxon>Vertebrata</taxon>
        <taxon>Euteleostomi</taxon>
        <taxon>Actinopterygii</taxon>
        <taxon>Neopterygii</taxon>
        <taxon>Teleostei</taxon>
        <taxon>Neoteleostei</taxon>
        <taxon>Acanthomorphata</taxon>
        <taxon>Zeiogadaria</taxon>
        <taxon>Gadariae</taxon>
        <taxon>Gadiformes</taxon>
        <taxon>Gadoidei</taxon>
        <taxon>Gadidae</taxon>
        <taxon>Gadus</taxon>
    </lineage>
</organism>
<sequence length="375" mass="43496">MPTGAIFIDLSKAFDMIDHYLLLDKLYAIGLSTNSLLFFFIFFHFRSQCVSFQGSLSEFKINDKGVPQGSSLGPLLFSIFINDLPQICLDSQIHLYADDTVLYSSSSDILQIQHSLQSDFNLVQIWFSSNKLLLNKKKSYSMLFCTQPDHLLSSNWSISLLDGTTIEKIEEFKYLGLWLDSQLSVKPHINAITKKIFGGLKSLYRSVDCFSQEFRKRLIMQLILPILDYADVIYGNTFETNLRPLNVLYNSLCRFVLRCPYITHHCLMYESLNWLAPNSRRQFHESILTLKCIHLNFPSYLKQLLIPLSSQYSLRHMDHLFLVKPRIRKEIGRRAFKFKAPSDWNNLPSSLRSITSFHIFKSSLVLHYKTSCSCF</sequence>
<proteinExistence type="predicted"/>
<dbReference type="SUPFAM" id="SSF56672">
    <property type="entry name" value="DNA/RNA polymerases"/>
    <property type="match status" value="1"/>
</dbReference>
<dbReference type="PROSITE" id="PS50878">
    <property type="entry name" value="RT_POL"/>
    <property type="match status" value="1"/>
</dbReference>
<keyword evidence="1" id="KW-1133">Transmembrane helix</keyword>
<dbReference type="Pfam" id="PF00078">
    <property type="entry name" value="RVT_1"/>
    <property type="match status" value="1"/>
</dbReference>
<dbReference type="Proteomes" id="UP000694546">
    <property type="component" value="Chromosome 1"/>
</dbReference>
<dbReference type="OMA" id="MIDHYLL"/>
<accession>A0A8C5ASV9</accession>
<dbReference type="InterPro" id="IPR000477">
    <property type="entry name" value="RT_dom"/>
</dbReference>
<evidence type="ECO:0000259" key="2">
    <source>
        <dbReference type="PROSITE" id="PS50878"/>
    </source>
</evidence>
<feature type="transmembrane region" description="Helical" evidence="1">
    <location>
        <begin position="26"/>
        <end position="45"/>
    </location>
</feature>
<dbReference type="PANTHER" id="PTHR33332">
    <property type="entry name" value="REVERSE TRANSCRIPTASE DOMAIN-CONTAINING PROTEIN"/>
    <property type="match status" value="1"/>
</dbReference>
<evidence type="ECO:0000256" key="1">
    <source>
        <dbReference type="SAM" id="Phobius"/>
    </source>
</evidence>
<reference evidence="3" key="2">
    <citation type="submission" date="2025-08" db="UniProtKB">
        <authorList>
            <consortium name="Ensembl"/>
        </authorList>
    </citation>
    <scope>IDENTIFICATION</scope>
</reference>